<evidence type="ECO:0000313" key="10">
    <source>
        <dbReference type="Proteomes" id="UP000001661"/>
    </source>
</evidence>
<evidence type="ECO:0000256" key="3">
    <source>
        <dbReference type="ARBA" id="ARBA00029741"/>
    </source>
</evidence>
<dbReference type="Pfam" id="PF21621">
    <property type="entry name" value="MPI_cupin_dom"/>
    <property type="match status" value="1"/>
</dbReference>
<dbReference type="eggNOG" id="COG1482">
    <property type="taxonomic scope" value="Bacteria"/>
</dbReference>
<gene>
    <name evidence="9" type="ordered locus">Acear_2142</name>
</gene>
<dbReference type="RefSeq" id="WP_013279073.1">
    <property type="nucleotide sequence ID" value="NC_014378.1"/>
</dbReference>
<dbReference type="InterPro" id="IPR011051">
    <property type="entry name" value="RmlC_Cupin_sf"/>
</dbReference>
<proteinExistence type="predicted"/>
<dbReference type="GO" id="GO:0005975">
    <property type="term" value="P:carbohydrate metabolic process"/>
    <property type="evidence" value="ECO:0007669"/>
    <property type="project" value="InterPro"/>
</dbReference>
<dbReference type="InterPro" id="IPR014628">
    <property type="entry name" value="Man6P_isomerase_Firm_short"/>
</dbReference>
<dbReference type="Proteomes" id="UP000001661">
    <property type="component" value="Chromosome"/>
</dbReference>
<dbReference type="InterPro" id="IPR051804">
    <property type="entry name" value="Carb_Metab_Reg_Kinase/Isom"/>
</dbReference>
<keyword evidence="10" id="KW-1185">Reference proteome</keyword>
<dbReference type="CDD" id="cd07010">
    <property type="entry name" value="cupin_PMI_type_I_N_bac"/>
    <property type="match status" value="1"/>
</dbReference>
<dbReference type="SUPFAM" id="SSF51182">
    <property type="entry name" value="RmlC-like cupins"/>
    <property type="match status" value="1"/>
</dbReference>
<dbReference type="Gene3D" id="2.60.120.10">
    <property type="entry name" value="Jelly Rolls"/>
    <property type="match status" value="2"/>
</dbReference>
<protein>
    <recommendedName>
        <fullName evidence="3">Phosphohexomutase</fullName>
    </recommendedName>
    <alternativeName>
        <fullName evidence="4">Phosphomannose isomerase</fullName>
    </alternativeName>
</protein>
<evidence type="ECO:0000256" key="1">
    <source>
        <dbReference type="ARBA" id="ARBA00022723"/>
    </source>
</evidence>
<feature type="domain" description="Phosphomannose isomerase type I catalytic" evidence="7">
    <location>
        <begin position="6"/>
        <end position="114"/>
    </location>
</feature>
<feature type="binding site" evidence="5">
    <location>
        <position position="120"/>
    </location>
    <ligand>
        <name>Zn(2+)</name>
        <dbReference type="ChEBI" id="CHEBI:29105"/>
    </ligand>
</feature>
<keyword evidence="1 5" id="KW-0479">Metal-binding</keyword>
<keyword evidence="2 5" id="KW-0862">Zinc</keyword>
<comment type="cofactor">
    <cofactor evidence="5">
        <name>Zn(2+)</name>
        <dbReference type="ChEBI" id="CHEBI:29105"/>
    </cofactor>
    <text evidence="5">Binds 1 zinc ion per subunit.</text>
</comment>
<evidence type="ECO:0000256" key="6">
    <source>
        <dbReference type="PIRSR" id="PIRSR036894-2"/>
    </source>
</evidence>
<dbReference type="EMBL" id="CP002105">
    <property type="protein sequence ID" value="ADL13630.1"/>
    <property type="molecule type" value="Genomic_DNA"/>
</dbReference>
<dbReference type="InterPro" id="IPR049071">
    <property type="entry name" value="MPI_cupin_dom"/>
</dbReference>
<dbReference type="GO" id="GO:0004476">
    <property type="term" value="F:mannose-6-phosphate isomerase activity"/>
    <property type="evidence" value="ECO:0007669"/>
    <property type="project" value="InterPro"/>
</dbReference>
<dbReference type="PANTHER" id="PTHR42742">
    <property type="entry name" value="TRANSCRIPTIONAL REPRESSOR MPRA"/>
    <property type="match status" value="1"/>
</dbReference>
<evidence type="ECO:0000256" key="2">
    <source>
        <dbReference type="ARBA" id="ARBA00022833"/>
    </source>
</evidence>
<dbReference type="PANTHER" id="PTHR42742:SF3">
    <property type="entry name" value="FRUCTOKINASE"/>
    <property type="match status" value="1"/>
</dbReference>
<dbReference type="Pfam" id="PF20511">
    <property type="entry name" value="PMI_typeI_cat"/>
    <property type="match status" value="1"/>
</dbReference>
<name>D9QTQ9_ACEAZ</name>
<feature type="binding site" evidence="5">
    <location>
        <position position="178"/>
    </location>
    <ligand>
        <name>Zn(2+)</name>
        <dbReference type="ChEBI" id="CHEBI:29105"/>
    </ligand>
</feature>
<dbReference type="HOGENOM" id="CLU_020529_0_1_9"/>
<dbReference type="OrthoDB" id="9808275at2"/>
<feature type="active site" evidence="6">
    <location>
        <position position="198"/>
    </location>
</feature>
<evidence type="ECO:0000259" key="7">
    <source>
        <dbReference type="Pfam" id="PF20511"/>
    </source>
</evidence>
<evidence type="ECO:0000256" key="5">
    <source>
        <dbReference type="PIRSR" id="PIRSR036894-1"/>
    </source>
</evidence>
<dbReference type="PIRSF" id="PIRSF036894">
    <property type="entry name" value="PMI_Firm_short"/>
    <property type="match status" value="1"/>
</dbReference>
<evidence type="ECO:0000259" key="8">
    <source>
        <dbReference type="Pfam" id="PF21621"/>
    </source>
</evidence>
<accession>D9QTQ9</accession>
<reference evidence="9 10" key="1">
    <citation type="journal article" date="2010" name="Stand. Genomic Sci.">
        <title>Complete genome sequence of Acetohalobium arabaticum type strain (Z-7288).</title>
        <authorList>
            <person name="Sikorski J."/>
            <person name="Lapidus A."/>
            <person name="Chertkov O."/>
            <person name="Lucas S."/>
            <person name="Copeland A."/>
            <person name="Glavina Del Rio T."/>
            <person name="Nolan M."/>
            <person name="Tice H."/>
            <person name="Cheng J.F."/>
            <person name="Han C."/>
            <person name="Brambilla E."/>
            <person name="Pitluck S."/>
            <person name="Liolios K."/>
            <person name="Ivanova N."/>
            <person name="Mavromatis K."/>
            <person name="Mikhailova N."/>
            <person name="Pati A."/>
            <person name="Bruce D."/>
            <person name="Detter C."/>
            <person name="Tapia R."/>
            <person name="Goodwin L."/>
            <person name="Chen A."/>
            <person name="Palaniappan K."/>
            <person name="Land M."/>
            <person name="Hauser L."/>
            <person name="Chang Y.J."/>
            <person name="Jeffries C.D."/>
            <person name="Rohde M."/>
            <person name="Goker M."/>
            <person name="Spring S."/>
            <person name="Woyke T."/>
            <person name="Bristow J."/>
            <person name="Eisen J.A."/>
            <person name="Markowitz V."/>
            <person name="Hugenholtz P."/>
            <person name="Kyrpides N.C."/>
            <person name="Klenk H.P."/>
        </authorList>
    </citation>
    <scope>NUCLEOTIDE SEQUENCE [LARGE SCALE GENOMIC DNA]</scope>
    <source>
        <strain evidence="10">ATCC 49924 / DSM 5501 / Z-7288</strain>
    </source>
</reference>
<feature type="binding site" evidence="5">
    <location>
        <position position="102"/>
    </location>
    <ligand>
        <name>Zn(2+)</name>
        <dbReference type="ChEBI" id="CHEBI:29105"/>
    </ligand>
</feature>
<dbReference type="AlphaFoldDB" id="D9QTQ9"/>
<dbReference type="STRING" id="574087.Acear_2142"/>
<dbReference type="KEGG" id="aar:Acear_2142"/>
<organism evidence="9 10">
    <name type="scientific">Acetohalobium arabaticum (strain ATCC 49924 / DSM 5501 / Z-7288)</name>
    <dbReference type="NCBI Taxonomy" id="574087"/>
    <lineage>
        <taxon>Bacteria</taxon>
        <taxon>Bacillati</taxon>
        <taxon>Bacillota</taxon>
        <taxon>Clostridia</taxon>
        <taxon>Halanaerobiales</taxon>
        <taxon>Halobacteroidaceae</taxon>
        <taxon>Acetohalobium</taxon>
    </lineage>
</organism>
<dbReference type="InterPro" id="IPR046457">
    <property type="entry name" value="PMI_typeI_cat"/>
</dbReference>
<evidence type="ECO:0000313" key="9">
    <source>
        <dbReference type="EMBL" id="ADL13630.1"/>
    </source>
</evidence>
<dbReference type="GO" id="GO:0008270">
    <property type="term" value="F:zinc ion binding"/>
    <property type="evidence" value="ECO:0007669"/>
    <property type="project" value="InterPro"/>
</dbReference>
<dbReference type="InterPro" id="IPR014710">
    <property type="entry name" value="RmlC-like_jellyroll"/>
</dbReference>
<feature type="domain" description="Mannose-6-phosphate isomerase cupin" evidence="8">
    <location>
        <begin position="249"/>
        <end position="322"/>
    </location>
</feature>
<evidence type="ECO:0000256" key="4">
    <source>
        <dbReference type="ARBA" id="ARBA00030762"/>
    </source>
</evidence>
<keyword evidence="9" id="KW-0413">Isomerase</keyword>
<sequence>MFYPLKFEPIHKEKIWGGNRLAAQFDRSLPADKIGESWELAAHENGTSIVSNGCFKGEGLPELIDKYWAEIMGQEIERSNYDKFPLLIKLLDANDKLSIQVHPDDEYAAKYNIDDSGKNELWYIIDAKPDAELIYGLQPDMTKEEFATSIEDGRLIDKLNSISVNPGDVVFIPAGTVHAIKEGILLAEIQQNSDTTYRIYDWDRVGSDGNPRELHIKEALEAIDFNRNSYEKCRSIKLTEDNYQRKILAISEYFITERIKVENSFRAEPKKRRFEVLLSLTGQAEVSYSQDTVTISRGETVLIPAQLDSYQLNGKTEVLRTYISSDIEKFKAELKAKEFTDTEIAKITF</sequence>